<feature type="transmembrane region" description="Helical" evidence="1">
    <location>
        <begin position="384"/>
        <end position="405"/>
    </location>
</feature>
<reference evidence="3" key="1">
    <citation type="submission" date="2021-02" db="EMBL/GenBank/DDBJ databases">
        <authorList>
            <person name="Nowell W R."/>
        </authorList>
    </citation>
    <scope>NUCLEOTIDE SEQUENCE</scope>
    <source>
        <strain evidence="3">Ploen Becks lab</strain>
    </source>
</reference>
<dbReference type="Proteomes" id="UP000663879">
    <property type="component" value="Unassembled WGS sequence"/>
</dbReference>
<protein>
    <recommendedName>
        <fullName evidence="2">Laminin EGF-like domain-containing protein</fullName>
    </recommendedName>
</protein>
<keyword evidence="1" id="KW-0812">Transmembrane</keyword>
<dbReference type="Gene3D" id="2.10.25.10">
    <property type="entry name" value="Laminin"/>
    <property type="match status" value="1"/>
</dbReference>
<proteinExistence type="predicted"/>
<dbReference type="EMBL" id="CAJNOC010002796">
    <property type="protein sequence ID" value="CAF0951913.1"/>
    <property type="molecule type" value="Genomic_DNA"/>
</dbReference>
<dbReference type="AlphaFoldDB" id="A0A814D731"/>
<evidence type="ECO:0000259" key="2">
    <source>
        <dbReference type="PROSITE" id="PS01248"/>
    </source>
</evidence>
<evidence type="ECO:0000256" key="1">
    <source>
        <dbReference type="SAM" id="Phobius"/>
    </source>
</evidence>
<gene>
    <name evidence="3" type="ORF">OXX778_LOCUS13990</name>
</gene>
<evidence type="ECO:0000313" key="4">
    <source>
        <dbReference type="Proteomes" id="UP000663879"/>
    </source>
</evidence>
<dbReference type="CDD" id="cd00055">
    <property type="entry name" value="EGF_Lam"/>
    <property type="match status" value="1"/>
</dbReference>
<dbReference type="PROSITE" id="PS01248">
    <property type="entry name" value="EGF_LAM_1"/>
    <property type="match status" value="1"/>
</dbReference>
<keyword evidence="1" id="KW-0472">Membrane</keyword>
<keyword evidence="4" id="KW-1185">Reference proteome</keyword>
<name>A0A814D731_9BILA</name>
<dbReference type="SMART" id="SM00180">
    <property type="entry name" value="EGF_Lam"/>
    <property type="match status" value="1"/>
</dbReference>
<keyword evidence="1" id="KW-1133">Transmembrane helix</keyword>
<dbReference type="SUPFAM" id="SSF57196">
    <property type="entry name" value="EGF/Laminin"/>
    <property type="match status" value="1"/>
</dbReference>
<dbReference type="OrthoDB" id="19138at2759"/>
<dbReference type="Pfam" id="PF00053">
    <property type="entry name" value="EGF_laminin"/>
    <property type="match status" value="1"/>
</dbReference>
<evidence type="ECO:0000313" key="3">
    <source>
        <dbReference type="EMBL" id="CAF0951913.1"/>
    </source>
</evidence>
<feature type="domain" description="Laminin EGF-like" evidence="2">
    <location>
        <begin position="330"/>
        <end position="358"/>
    </location>
</feature>
<sequence length="522" mass="60388">MIKIIRNRFSVSTLIFIFLIINRIYTLKNSRSKRDVTDFELRIFNVESNRVIFEIQDDNKTTLNYLIEYTLESHDPRTGSINFKSMLKVQTNPITLVELEEEIEKTNKNLLLDEPPKDLTGEIYNDDKKSQIKNMTYKDVHYFYIDELEANRIYKIKLKLNCTKAHLSLDLLSNQVIAYNETYIQEFNFEVKTKFDSNLLKSFKCNDSINFESSCFVENSNCSQCKTNCYKVNQEPLICSPCPCDSKRSTGICKVISESSNFEPEKIKCDECLHPYAGQMCTECVNEGIEYYKDDNGECKKCFCNNNSYLDSKEIKSDSELKKCDSNGYCDNCIFNTTGRHCDECLPGYEGNALKRTCKLSSLATKIIPHRIDSHNSKYTYKSLALFTFYIFLALFLVLIISLMIKFKNHTNSSVKSETGFFINFFEFLNESFRRFRGRLSGFLNSICSMKMRAGNVMNGNSNSIYNRANTSLNDDDRLNLAEYQVFDDSLLVNDDCFVYKPNDNLEDGGSQNPYRSLTIKS</sequence>
<dbReference type="InterPro" id="IPR002049">
    <property type="entry name" value="LE_dom"/>
</dbReference>
<accession>A0A814D731</accession>
<comment type="caution">
    <text evidence="3">The sequence shown here is derived from an EMBL/GenBank/DDBJ whole genome shotgun (WGS) entry which is preliminary data.</text>
</comment>
<organism evidence="3 4">
    <name type="scientific">Brachionus calyciflorus</name>
    <dbReference type="NCBI Taxonomy" id="104777"/>
    <lineage>
        <taxon>Eukaryota</taxon>
        <taxon>Metazoa</taxon>
        <taxon>Spiralia</taxon>
        <taxon>Gnathifera</taxon>
        <taxon>Rotifera</taxon>
        <taxon>Eurotatoria</taxon>
        <taxon>Monogononta</taxon>
        <taxon>Pseudotrocha</taxon>
        <taxon>Ploima</taxon>
        <taxon>Brachionidae</taxon>
        <taxon>Brachionus</taxon>
    </lineage>
</organism>